<evidence type="ECO:0000313" key="1">
    <source>
        <dbReference type="EMBL" id="OXM13940.1"/>
    </source>
</evidence>
<comment type="caution">
    <text evidence="1">The sequence shown here is derived from an EMBL/GenBank/DDBJ whole genome shotgun (WGS) entry which is preliminary data.</text>
</comment>
<keyword evidence="2" id="KW-1185">Reference proteome</keyword>
<dbReference type="RefSeq" id="WP_089524765.1">
    <property type="nucleotide sequence ID" value="NZ_NMUQ01000002.1"/>
</dbReference>
<accession>A0A229NVR0</accession>
<dbReference type="OrthoDB" id="9757917at2"/>
<dbReference type="AlphaFoldDB" id="A0A229NVR0"/>
<gene>
    <name evidence="1" type="ORF">CGZ75_13085</name>
</gene>
<dbReference type="EMBL" id="NMUQ01000002">
    <property type="protein sequence ID" value="OXM13940.1"/>
    <property type="molecule type" value="Genomic_DNA"/>
</dbReference>
<reference evidence="1 2" key="1">
    <citation type="submission" date="2017-07" db="EMBL/GenBank/DDBJ databases">
        <title>Paenibacillus herberti R33 genome sequencing and assembly.</title>
        <authorList>
            <person name="Su W."/>
        </authorList>
    </citation>
    <scope>NUCLEOTIDE SEQUENCE [LARGE SCALE GENOMIC DNA]</scope>
    <source>
        <strain evidence="1 2">R33</strain>
    </source>
</reference>
<proteinExistence type="predicted"/>
<evidence type="ECO:0000313" key="2">
    <source>
        <dbReference type="Proteomes" id="UP000215145"/>
    </source>
</evidence>
<sequence>MIQNILQYYIDYENTMRFAQSSLADRCEGEYYNRGIVKQGSLLYSDMQSKKIRLIQKRLLHLLNFKGSEMQKNLTSLLNDLVPSFLDGTMDVDTFLQTLNVNSHPNERAMRTFLGEIIQNDQLTLCYPLLTKVVKNKKIVHPLIVFTCRLNQDDTLHVEKFTISREALTIVAAYCDDQSHMDTETVKSKEITEVLHALRDCKQSNIDEILKILYRELNIKFDQREPSFLENPKYFKPFEGWRMLEQAFVTLDWFGDLIEPIFRKELHRVKNRMESLPSNLLKKYLAGDDNSQLFESCEQAEADLFHWGSYTDQYPLTRNNGRLLAEEKNQNCFR</sequence>
<protein>
    <submittedName>
        <fullName evidence="1">Uncharacterized protein</fullName>
    </submittedName>
</protein>
<organism evidence="1 2">
    <name type="scientific">Paenibacillus herberti</name>
    <dbReference type="NCBI Taxonomy" id="1619309"/>
    <lineage>
        <taxon>Bacteria</taxon>
        <taxon>Bacillati</taxon>
        <taxon>Bacillota</taxon>
        <taxon>Bacilli</taxon>
        <taxon>Bacillales</taxon>
        <taxon>Paenibacillaceae</taxon>
        <taxon>Paenibacillus</taxon>
    </lineage>
</organism>
<name>A0A229NVR0_9BACL</name>
<dbReference type="Proteomes" id="UP000215145">
    <property type="component" value="Unassembled WGS sequence"/>
</dbReference>